<accession>A0A382IBZ7</accession>
<protein>
    <submittedName>
        <fullName evidence="1">Uncharacterized protein</fullName>
    </submittedName>
</protein>
<name>A0A382IBZ7_9ZZZZ</name>
<proteinExistence type="predicted"/>
<dbReference type="AlphaFoldDB" id="A0A382IBZ7"/>
<organism evidence="1">
    <name type="scientific">marine metagenome</name>
    <dbReference type="NCBI Taxonomy" id="408172"/>
    <lineage>
        <taxon>unclassified sequences</taxon>
        <taxon>metagenomes</taxon>
        <taxon>ecological metagenomes</taxon>
    </lineage>
</organism>
<evidence type="ECO:0000313" key="1">
    <source>
        <dbReference type="EMBL" id="SVB96767.1"/>
    </source>
</evidence>
<dbReference type="EMBL" id="UINC01066256">
    <property type="protein sequence ID" value="SVB96767.1"/>
    <property type="molecule type" value="Genomic_DNA"/>
</dbReference>
<feature type="non-terminal residue" evidence="1">
    <location>
        <position position="1"/>
    </location>
</feature>
<reference evidence="1" key="1">
    <citation type="submission" date="2018-05" db="EMBL/GenBank/DDBJ databases">
        <authorList>
            <person name="Lanie J.A."/>
            <person name="Ng W.-L."/>
            <person name="Kazmierczak K.M."/>
            <person name="Andrzejewski T.M."/>
            <person name="Davidsen T.M."/>
            <person name="Wayne K.J."/>
            <person name="Tettelin H."/>
            <person name="Glass J.I."/>
            <person name="Rusch D."/>
            <person name="Podicherti R."/>
            <person name="Tsui H.-C.T."/>
            <person name="Winkler M.E."/>
        </authorList>
    </citation>
    <scope>NUCLEOTIDE SEQUENCE</scope>
</reference>
<sequence length="371" mass="41820">YMQREEGIAFTALGLGRTIVEGGNALRFSPKYPNILPQFFSIKSTIINSQNTFYALNLNNGDNPIQDGESCNLEQLHLKDAEEHGSLKYTASVICNEDNIIRDSLKNEGRRIITFSSILKFESFPLANILQDILEFGQTAMGCPVEIEYAVNMYDPPDIQDEFCLLQIKPMVVRGLQQLAYQTENKKEDILCKSSLVLGDGIIDSIYNIIYVDFDAFDRSLTRNIAKEIELFNRQLGSKNPYLLIGPGRWGTADPWLGIPVNWKQISHAQTIIELGIEELNPEPSFGSHFFQNVTSLRVGYFTLQNIDKSGGIDTEWLNNQPIKQATKFIRWILLDNPIYIRIDGSTGEGIILKPQPKLTDVMDEGESTGI</sequence>
<gene>
    <name evidence="1" type="ORF">METZ01_LOCUS249621</name>
</gene>